<dbReference type="Gene3D" id="3.30.70.100">
    <property type="match status" value="1"/>
</dbReference>
<dbReference type="OrthoDB" id="2065010at2"/>
<dbReference type="AlphaFoldDB" id="A0A5C7GFI9"/>
<accession>A0A5C7GFI9</accession>
<organism evidence="1 2">
    <name type="scientific">Seonamhaeicola maritimus</name>
    <dbReference type="NCBI Taxonomy" id="2591822"/>
    <lineage>
        <taxon>Bacteria</taxon>
        <taxon>Pseudomonadati</taxon>
        <taxon>Bacteroidota</taxon>
        <taxon>Flavobacteriia</taxon>
        <taxon>Flavobacteriales</taxon>
        <taxon>Flavobacteriaceae</taxon>
    </lineage>
</organism>
<evidence type="ECO:0000313" key="1">
    <source>
        <dbReference type="EMBL" id="TXG35645.1"/>
    </source>
</evidence>
<keyword evidence="2" id="KW-1185">Reference proteome</keyword>
<gene>
    <name evidence="1" type="ORF">FUA22_14160</name>
</gene>
<proteinExistence type="predicted"/>
<dbReference type="EMBL" id="VRKQ01000016">
    <property type="protein sequence ID" value="TXG35645.1"/>
    <property type="molecule type" value="Genomic_DNA"/>
</dbReference>
<dbReference type="Pfam" id="PF08803">
    <property type="entry name" value="ydhR"/>
    <property type="match status" value="1"/>
</dbReference>
<protein>
    <submittedName>
        <fullName evidence="1">YdhR family protein</fullName>
    </submittedName>
</protein>
<sequence length="143" mass="16599">MNLIKHTILYIIVPISLIGCMSKNNNKPDSYKLAEKEVKQQVKKSHQGTIMFIVRLKTKLTEEELVRRAKERVPQFRALPGLIQKYYIKTKNPGEFGGVYIWDSMESFKKYKESDLVKSIAAAYEVTEPPSTELIDLMFELRD</sequence>
<dbReference type="SUPFAM" id="SSF54909">
    <property type="entry name" value="Dimeric alpha+beta barrel"/>
    <property type="match status" value="1"/>
</dbReference>
<comment type="caution">
    <text evidence="1">The sequence shown here is derived from an EMBL/GenBank/DDBJ whole genome shotgun (WGS) entry which is preliminary data.</text>
</comment>
<dbReference type="InterPro" id="IPR011008">
    <property type="entry name" value="Dimeric_a/b-barrel"/>
</dbReference>
<dbReference type="InterPro" id="IPR014910">
    <property type="entry name" value="YdhR"/>
</dbReference>
<name>A0A5C7GFI9_9FLAO</name>
<evidence type="ECO:0000313" key="2">
    <source>
        <dbReference type="Proteomes" id="UP000321080"/>
    </source>
</evidence>
<dbReference type="RefSeq" id="WP_147769253.1">
    <property type="nucleotide sequence ID" value="NZ_CANNCE010000006.1"/>
</dbReference>
<dbReference type="PROSITE" id="PS51257">
    <property type="entry name" value="PROKAR_LIPOPROTEIN"/>
    <property type="match status" value="1"/>
</dbReference>
<dbReference type="Proteomes" id="UP000321080">
    <property type="component" value="Unassembled WGS sequence"/>
</dbReference>
<reference evidence="1 2" key="1">
    <citation type="submission" date="2019-08" db="EMBL/GenBank/DDBJ databases">
        <title>Seonamhaeicola sediminis sp. nov., isolated from marine sediment.</title>
        <authorList>
            <person name="Cao W.R."/>
        </authorList>
    </citation>
    <scope>NUCLEOTIDE SEQUENCE [LARGE SCALE GENOMIC DNA]</scope>
    <source>
        <strain evidence="1 2">1505</strain>
    </source>
</reference>